<dbReference type="KEGG" id="amin:AUMI_111310"/>
<sequence length="94" mass="10662">MLVMDEATLLAHAMRDYMRPFIGDSHLQLIEISMNAGEPYSALSTCMGIAQELSIALPPLFIEKITHLPSWNDFDREVLAEQAQQLPDWFRLAS</sequence>
<protein>
    <submittedName>
        <fullName evidence="1">Uncharacterized protein</fullName>
    </submittedName>
</protein>
<dbReference type="AlphaFoldDB" id="A0A173LXS7"/>
<evidence type="ECO:0000313" key="1">
    <source>
        <dbReference type="EMBL" id="BAU99673.1"/>
    </source>
</evidence>
<dbReference type="EMBL" id="AP017457">
    <property type="protein sequence ID" value="BAU99673.1"/>
    <property type="molecule type" value="Genomic_DNA"/>
</dbReference>
<reference evidence="1 2" key="1">
    <citation type="journal article" date="2016" name="Genome Announc.">
        <title>Complete Genome Sequence of Aurantimicrobium minutum Type Strain KNCT, a Planktonic Ultramicrobacterium Isolated from River Water.</title>
        <authorList>
            <person name="Nakai R."/>
            <person name="Fujisawa T."/>
            <person name="Nakamura Y."/>
            <person name="Nishide H."/>
            <person name="Uchiyama I."/>
            <person name="Baba T."/>
            <person name="Toyoda A."/>
            <person name="Fujiyama A."/>
            <person name="Naganuma T."/>
            <person name="Niki H."/>
        </authorList>
    </citation>
    <scope>NUCLEOTIDE SEQUENCE [LARGE SCALE GENOMIC DNA]</scope>
    <source>
        <strain evidence="1 2">KNC</strain>
    </source>
</reference>
<gene>
    <name evidence="1" type="ORF">AUMI_111310</name>
</gene>
<accession>A0A173LXS7</accession>
<proteinExistence type="predicted"/>
<organism evidence="1 2">
    <name type="scientific">Aurantimicrobium minutum</name>
    <dbReference type="NCBI Taxonomy" id="708131"/>
    <lineage>
        <taxon>Bacteria</taxon>
        <taxon>Bacillati</taxon>
        <taxon>Actinomycetota</taxon>
        <taxon>Actinomycetes</taxon>
        <taxon>Micrococcales</taxon>
        <taxon>Microbacteriaceae</taxon>
        <taxon>Aurantimicrobium</taxon>
    </lineage>
</organism>
<dbReference type="Proteomes" id="UP000243847">
    <property type="component" value="Chromosome sequence1"/>
</dbReference>
<name>A0A173LXS7_9MICO</name>
<evidence type="ECO:0000313" key="2">
    <source>
        <dbReference type="Proteomes" id="UP000243847"/>
    </source>
</evidence>